<accession>A0A380GNT1</accession>
<name>A0A380GNT1_9STAP</name>
<dbReference type="EMBL" id="UHDS01000001">
    <property type="protein sequence ID" value="SUM55330.1"/>
    <property type="molecule type" value="Genomic_DNA"/>
</dbReference>
<dbReference type="Proteomes" id="UP000254412">
    <property type="component" value="Unassembled WGS sequence"/>
</dbReference>
<dbReference type="AlphaFoldDB" id="A0A380GNT1"/>
<proteinExistence type="predicted"/>
<protein>
    <submittedName>
        <fullName evidence="1">Uncharacterized protein</fullName>
    </submittedName>
</protein>
<reference evidence="1 2" key="1">
    <citation type="submission" date="2018-06" db="EMBL/GenBank/DDBJ databases">
        <authorList>
            <consortium name="Pathogen Informatics"/>
            <person name="Doyle S."/>
        </authorList>
    </citation>
    <scope>NUCLEOTIDE SEQUENCE [LARGE SCALE GENOMIC DNA]</scope>
    <source>
        <strain evidence="1 2">NCTC13834</strain>
    </source>
</reference>
<gene>
    <name evidence="1" type="ORF">NCTC13834_01693</name>
</gene>
<organism evidence="1 2">
    <name type="scientific">Staphylococcus nepalensis</name>
    <dbReference type="NCBI Taxonomy" id="214473"/>
    <lineage>
        <taxon>Bacteria</taxon>
        <taxon>Bacillati</taxon>
        <taxon>Bacillota</taxon>
        <taxon>Bacilli</taxon>
        <taxon>Bacillales</taxon>
        <taxon>Staphylococcaceae</taxon>
        <taxon>Staphylococcus</taxon>
    </lineage>
</organism>
<sequence>MNSYLLSNSNNECTKLKPAQIPTYVGVCAISSGVVHPIFTCEKYIGLSKNNSACVVAEINFG</sequence>
<evidence type="ECO:0000313" key="1">
    <source>
        <dbReference type="EMBL" id="SUM55330.1"/>
    </source>
</evidence>
<evidence type="ECO:0000313" key="2">
    <source>
        <dbReference type="Proteomes" id="UP000254412"/>
    </source>
</evidence>